<evidence type="ECO:0000256" key="5">
    <source>
        <dbReference type="ARBA" id="ARBA00022692"/>
    </source>
</evidence>
<evidence type="ECO:0000256" key="2">
    <source>
        <dbReference type="ARBA" id="ARBA00022448"/>
    </source>
</evidence>
<dbReference type="PANTHER" id="PTHR32196">
    <property type="entry name" value="ABC TRANSPORTER PERMEASE PROTEIN YPHD-RELATED-RELATED"/>
    <property type="match status" value="1"/>
</dbReference>
<evidence type="ECO:0000313" key="9">
    <source>
        <dbReference type="EMBL" id="KSW13247.1"/>
    </source>
</evidence>
<dbReference type="InterPro" id="IPR001851">
    <property type="entry name" value="ABC_transp_permease"/>
</dbReference>
<dbReference type="Pfam" id="PF02653">
    <property type="entry name" value="BPD_transp_2"/>
    <property type="match status" value="1"/>
</dbReference>
<evidence type="ECO:0000313" key="10">
    <source>
        <dbReference type="Proteomes" id="UP000054686"/>
    </source>
</evidence>
<keyword evidence="6 8" id="KW-1133">Transmembrane helix</keyword>
<dbReference type="GO" id="GO:0005886">
    <property type="term" value="C:plasma membrane"/>
    <property type="evidence" value="ECO:0007669"/>
    <property type="project" value="UniProtKB-SubCell"/>
</dbReference>
<gene>
    <name evidence="9" type="ORF">APY09_02510</name>
</gene>
<dbReference type="PANTHER" id="PTHR32196:SF21">
    <property type="entry name" value="ABC TRANSPORTER PERMEASE PROTEIN YPHD-RELATED"/>
    <property type="match status" value="1"/>
</dbReference>
<accession>A0A0V8RYU6</accession>
<reference evidence="9 10" key="1">
    <citation type="submission" date="2015-10" db="EMBL/GenBank/DDBJ databases">
        <title>Draft Genome of Actinomyces odontolyticus subsp. actinosynbacter strain XH001.</title>
        <authorList>
            <person name="Mclean J.S."/>
            <person name="He X."/>
        </authorList>
    </citation>
    <scope>NUCLEOTIDE SEQUENCE [LARGE SCALE GENOMIC DNA]</scope>
    <source>
        <strain evidence="9 10">XH001</strain>
    </source>
</reference>
<keyword evidence="3" id="KW-1003">Cell membrane</keyword>
<evidence type="ECO:0000256" key="6">
    <source>
        <dbReference type="ARBA" id="ARBA00022989"/>
    </source>
</evidence>
<dbReference type="CDD" id="cd06579">
    <property type="entry name" value="TM_PBP1_transp_AraH_like"/>
    <property type="match status" value="1"/>
</dbReference>
<protein>
    <submittedName>
        <fullName evidence="9">ABC transporter permease</fullName>
    </submittedName>
</protein>
<feature type="transmembrane region" description="Helical" evidence="8">
    <location>
        <begin position="312"/>
        <end position="330"/>
    </location>
</feature>
<keyword evidence="7 8" id="KW-0472">Membrane</keyword>
<feature type="transmembrane region" description="Helical" evidence="8">
    <location>
        <begin position="99"/>
        <end position="118"/>
    </location>
</feature>
<name>A0A0V8RYU6_9ACTO</name>
<dbReference type="AlphaFoldDB" id="A0A0V8RYU6"/>
<evidence type="ECO:0000256" key="4">
    <source>
        <dbReference type="ARBA" id="ARBA00022519"/>
    </source>
</evidence>
<evidence type="ECO:0000256" key="8">
    <source>
        <dbReference type="SAM" id="Phobius"/>
    </source>
</evidence>
<evidence type="ECO:0000256" key="3">
    <source>
        <dbReference type="ARBA" id="ARBA00022475"/>
    </source>
</evidence>
<feature type="transmembrane region" description="Helical" evidence="8">
    <location>
        <begin position="21"/>
        <end position="42"/>
    </location>
</feature>
<sequence length="356" mass="37225">MNMNTVARRVLRWIWGPNREGIVLSVLVLLTIIMSAISPAFFTVSTLFSLLRSSIVPMIYALGVLLVIISGGIDVSFAAIASFASYATIVFQLSRGINIGLVGSFAMALAIGALLGLLNGYLISRFKLPTLIVTLGTQGIFQGFLLAYIGSKYIAQLPEGMASASTANLVSVETSTGVALLHSMIIPAIILAIVIALVLSRTMFGRAIYAIGGDTESAHRAGINVKRTQIWVYVIAGTLAATAGMVYMILGRSANPQELVGHELDIIAAVVLGGASIFGGRGSVRGTILGVLLVQLINNSLILIGVPSAWQRAAVGLLLVAGVGIQALAAKRSTRTMRAKSAQVDHSNAVPQAVEG</sequence>
<feature type="transmembrane region" description="Helical" evidence="8">
    <location>
        <begin position="230"/>
        <end position="250"/>
    </location>
</feature>
<dbReference type="OrthoDB" id="9808136at2"/>
<proteinExistence type="predicted"/>
<evidence type="ECO:0000256" key="7">
    <source>
        <dbReference type="ARBA" id="ARBA00023136"/>
    </source>
</evidence>
<feature type="transmembrane region" description="Helical" evidence="8">
    <location>
        <begin position="262"/>
        <end position="280"/>
    </location>
</feature>
<organism evidence="9 10">
    <name type="scientific">Schaalia odontolytica</name>
    <dbReference type="NCBI Taxonomy" id="1660"/>
    <lineage>
        <taxon>Bacteria</taxon>
        <taxon>Bacillati</taxon>
        <taxon>Actinomycetota</taxon>
        <taxon>Actinomycetes</taxon>
        <taxon>Actinomycetales</taxon>
        <taxon>Actinomycetaceae</taxon>
        <taxon>Schaalia</taxon>
    </lineage>
</organism>
<dbReference type="EMBL" id="LLVT01000001">
    <property type="protein sequence ID" value="KSW13247.1"/>
    <property type="molecule type" value="Genomic_DNA"/>
</dbReference>
<feature type="transmembrane region" description="Helical" evidence="8">
    <location>
        <begin position="179"/>
        <end position="199"/>
    </location>
</feature>
<evidence type="ECO:0000256" key="1">
    <source>
        <dbReference type="ARBA" id="ARBA00004651"/>
    </source>
</evidence>
<feature type="transmembrane region" description="Helical" evidence="8">
    <location>
        <begin position="287"/>
        <end position="306"/>
    </location>
</feature>
<dbReference type="GO" id="GO:0022857">
    <property type="term" value="F:transmembrane transporter activity"/>
    <property type="evidence" value="ECO:0007669"/>
    <property type="project" value="InterPro"/>
</dbReference>
<keyword evidence="5 8" id="KW-0812">Transmembrane</keyword>
<comment type="subcellular location">
    <subcellularLocation>
        <location evidence="1">Cell membrane</location>
        <topology evidence="1">Multi-pass membrane protein</topology>
    </subcellularLocation>
</comment>
<dbReference type="Proteomes" id="UP000054686">
    <property type="component" value="Unassembled WGS sequence"/>
</dbReference>
<keyword evidence="4" id="KW-0997">Cell inner membrane</keyword>
<keyword evidence="2" id="KW-0813">Transport</keyword>
<comment type="caution">
    <text evidence="9">The sequence shown here is derived from an EMBL/GenBank/DDBJ whole genome shotgun (WGS) entry which is preliminary data.</text>
</comment>